<dbReference type="OrthoDB" id="9796486at2"/>
<dbReference type="InterPro" id="IPR036010">
    <property type="entry name" value="2Fe-2S_ferredoxin-like_sf"/>
</dbReference>
<dbReference type="Pfam" id="PF00111">
    <property type="entry name" value="Fer2"/>
    <property type="match status" value="1"/>
</dbReference>
<keyword evidence="11" id="KW-0808">Transferase</keyword>
<dbReference type="SUPFAM" id="SSF52343">
    <property type="entry name" value="Ferredoxin reductase-like, C-terminal NADP-linked domain"/>
    <property type="match status" value="1"/>
</dbReference>
<feature type="domain" description="2Fe-2S ferredoxin-type" evidence="8">
    <location>
        <begin position="230"/>
        <end position="315"/>
    </location>
</feature>
<accession>A0A2K4XAQ3</accession>
<dbReference type="Proteomes" id="UP000615003">
    <property type="component" value="Unassembled WGS sequence"/>
</dbReference>
<dbReference type="PROSITE" id="PS00197">
    <property type="entry name" value="2FE2S_FER_1"/>
    <property type="match status" value="1"/>
</dbReference>
<keyword evidence="7" id="KW-0830">Ubiquinone</keyword>
<dbReference type="InterPro" id="IPR017927">
    <property type="entry name" value="FAD-bd_FR_type"/>
</dbReference>
<evidence type="ECO:0000313" key="10">
    <source>
        <dbReference type="EMBL" id="MBE0383960.1"/>
    </source>
</evidence>
<dbReference type="Gene3D" id="2.40.30.10">
    <property type="entry name" value="Translation factors"/>
    <property type="match status" value="1"/>
</dbReference>
<dbReference type="AlphaFoldDB" id="A0A2K4XAQ3"/>
<proteinExistence type="predicted"/>
<dbReference type="PANTHER" id="PTHR47354:SF1">
    <property type="entry name" value="CARNITINE MONOOXYGENASE REDUCTASE SUBUNIT"/>
    <property type="match status" value="1"/>
</dbReference>
<dbReference type="PANTHER" id="PTHR47354">
    <property type="entry name" value="NADH OXIDOREDUCTASE HCR"/>
    <property type="match status" value="1"/>
</dbReference>
<name>A0A2K4XAQ3_PSEVC</name>
<keyword evidence="5" id="KW-0408">Iron</keyword>
<dbReference type="GO" id="GO:0051537">
    <property type="term" value="F:2 iron, 2 sulfur cluster binding"/>
    <property type="evidence" value="ECO:0007669"/>
    <property type="project" value="UniProtKB-KW"/>
</dbReference>
<keyword evidence="2" id="KW-0001">2Fe-2S</keyword>
<evidence type="ECO:0000259" key="9">
    <source>
        <dbReference type="PROSITE" id="PS51384"/>
    </source>
</evidence>
<keyword evidence="1" id="KW-0285">Flavoprotein</keyword>
<evidence type="ECO:0000256" key="6">
    <source>
        <dbReference type="ARBA" id="ARBA00023014"/>
    </source>
</evidence>
<dbReference type="PROSITE" id="PS51384">
    <property type="entry name" value="FAD_FR"/>
    <property type="match status" value="1"/>
</dbReference>
<feature type="domain" description="FAD-binding FR-type" evidence="9">
    <location>
        <begin position="1"/>
        <end position="101"/>
    </location>
</feature>
<gene>
    <name evidence="11" type="primary">vanB</name>
    <name evidence="11" type="ORF">PCAR9_A30566</name>
    <name evidence="10" type="ORF">PCARR_a2290</name>
</gene>
<dbReference type="GeneID" id="93664068"/>
<dbReference type="SUPFAM" id="SSF54292">
    <property type="entry name" value="2Fe-2S ferredoxin-like"/>
    <property type="match status" value="1"/>
</dbReference>
<evidence type="ECO:0000313" key="11">
    <source>
        <dbReference type="EMBL" id="SOU41386.1"/>
    </source>
</evidence>
<dbReference type="Proteomes" id="UP000238288">
    <property type="component" value="Chromosome PCAR9a"/>
</dbReference>
<keyword evidence="6" id="KW-0411">Iron-sulfur</keyword>
<dbReference type="CDD" id="cd06185">
    <property type="entry name" value="PDR_like"/>
    <property type="match status" value="1"/>
</dbReference>
<evidence type="ECO:0000259" key="8">
    <source>
        <dbReference type="PROSITE" id="PS51085"/>
    </source>
</evidence>
<dbReference type="SUPFAM" id="SSF63380">
    <property type="entry name" value="Riboflavin synthase domain-like"/>
    <property type="match status" value="1"/>
</dbReference>
<keyword evidence="4 11" id="KW-0560">Oxidoreductase</keyword>
<dbReference type="EMBL" id="AQGW01000023">
    <property type="protein sequence ID" value="MBE0383960.1"/>
    <property type="molecule type" value="Genomic_DNA"/>
</dbReference>
<dbReference type="InterPro" id="IPR039261">
    <property type="entry name" value="FNR_nucleotide-bd"/>
</dbReference>
<dbReference type="InterPro" id="IPR017938">
    <property type="entry name" value="Riboflavin_synthase-like_b-brl"/>
</dbReference>
<dbReference type="InterPro" id="IPR006058">
    <property type="entry name" value="2Fe2S_fd_BS"/>
</dbReference>
<dbReference type="InterPro" id="IPR050415">
    <property type="entry name" value="MRET"/>
</dbReference>
<reference evidence="10 13" key="1">
    <citation type="submission" date="2015-06" db="EMBL/GenBank/DDBJ databases">
        <title>Genome sequence of Pseudoalteromonas carrageenovora.</title>
        <authorList>
            <person name="Xie B.-B."/>
            <person name="Rong J.-C."/>
            <person name="Qin Q.-L."/>
            <person name="Zhang Y.-Z."/>
        </authorList>
    </citation>
    <scope>NUCLEOTIDE SEQUENCE [LARGE SCALE GENOMIC DNA]</scope>
    <source>
        <strain evidence="10 13">IAM 12662</strain>
    </source>
</reference>
<keyword evidence="3" id="KW-0479">Metal-binding</keyword>
<dbReference type="GO" id="GO:0046872">
    <property type="term" value="F:metal ion binding"/>
    <property type="evidence" value="ECO:0007669"/>
    <property type="project" value="UniProtKB-KW"/>
</dbReference>
<dbReference type="PROSITE" id="PS51085">
    <property type="entry name" value="2FE2S_FER_2"/>
    <property type="match status" value="1"/>
</dbReference>
<reference evidence="11 12" key="2">
    <citation type="submission" date="2017-11" db="EMBL/GenBank/DDBJ databases">
        <authorList>
            <person name="Han C.G."/>
        </authorList>
    </citation>
    <scope>NUCLEOTIDE SEQUENCE [LARGE SCALE GENOMIC DNA]</scope>
    <source>
        <strain evidence="12">ATCC 43555</strain>
        <strain evidence="11">ATCC43555</strain>
    </source>
</reference>
<dbReference type="Gene3D" id="3.40.50.80">
    <property type="entry name" value="Nucleotide-binding domain of ferredoxin-NADP reductase (FNR) module"/>
    <property type="match status" value="1"/>
</dbReference>
<dbReference type="EC" id="1.14.13.-" evidence="11"/>
<evidence type="ECO:0000256" key="5">
    <source>
        <dbReference type="ARBA" id="ARBA00023004"/>
    </source>
</evidence>
<dbReference type="GO" id="GO:0032259">
    <property type="term" value="P:methylation"/>
    <property type="evidence" value="ECO:0007669"/>
    <property type="project" value="UniProtKB-KW"/>
</dbReference>
<evidence type="ECO:0000256" key="2">
    <source>
        <dbReference type="ARBA" id="ARBA00022714"/>
    </source>
</evidence>
<keyword evidence="13" id="KW-1185">Reference proteome</keyword>
<dbReference type="Gene3D" id="3.10.20.30">
    <property type="match status" value="1"/>
</dbReference>
<dbReference type="GO" id="GO:0016491">
    <property type="term" value="F:oxidoreductase activity"/>
    <property type="evidence" value="ECO:0007669"/>
    <property type="project" value="UniProtKB-KW"/>
</dbReference>
<evidence type="ECO:0000313" key="13">
    <source>
        <dbReference type="Proteomes" id="UP000615003"/>
    </source>
</evidence>
<protein>
    <submittedName>
        <fullName evidence="10">Vanillate O-demethylase ferredoxin subunit</fullName>
    </submittedName>
    <submittedName>
        <fullName evidence="11">Vanillate O-demethylase oxidoreductase</fullName>
        <ecNumber evidence="11">1.14.13.-</ecNumber>
    </submittedName>
</protein>
<dbReference type="EMBL" id="LT965928">
    <property type="protein sequence ID" value="SOU41386.1"/>
    <property type="molecule type" value="Genomic_DNA"/>
</dbReference>
<dbReference type="PRINTS" id="PR00409">
    <property type="entry name" value="PHDIOXRDTASE"/>
</dbReference>
<keyword evidence="11" id="KW-0489">Methyltransferase</keyword>
<sequence>MFSVNVRCKKVETPNIVSFELIPINAQALPKFDAGSHIDVVLNDKITRQYSLISHPQSDEFYKIAVLKDANSRGGSIALHSDVQVGDTLSISDPRNLFALNSTHNKALLFAGGIGITPIISMARELDINGVDFELHYHAKSPVEAAFYQELLECSFSEKVFFHFSTQPKKDAKELIGEFKTNTHLYTCGPAAYMEYIFNSAKSNNWKDEYLHKENFKAEPKAEGSEDIPFKLILSRSGLEIDVSAEQTALEAMEDAGIELDVSCEMGICGTCVTSVTCGIPDHRDEFFTADEKAKNDRFTPCCSRALSNSLTLDL</sequence>
<evidence type="ECO:0000313" key="12">
    <source>
        <dbReference type="Proteomes" id="UP000238288"/>
    </source>
</evidence>
<evidence type="ECO:0000256" key="3">
    <source>
        <dbReference type="ARBA" id="ARBA00022723"/>
    </source>
</evidence>
<dbReference type="GO" id="GO:0008168">
    <property type="term" value="F:methyltransferase activity"/>
    <property type="evidence" value="ECO:0007669"/>
    <property type="project" value="UniProtKB-KW"/>
</dbReference>
<evidence type="ECO:0000256" key="4">
    <source>
        <dbReference type="ARBA" id="ARBA00023002"/>
    </source>
</evidence>
<organism evidence="11 12">
    <name type="scientific">Pseudoalteromonas carrageenovora IAM 12662</name>
    <dbReference type="NCBI Taxonomy" id="1314868"/>
    <lineage>
        <taxon>Bacteria</taxon>
        <taxon>Pseudomonadati</taxon>
        <taxon>Pseudomonadota</taxon>
        <taxon>Gammaproteobacteria</taxon>
        <taxon>Alteromonadales</taxon>
        <taxon>Pseudoalteromonadaceae</taxon>
        <taxon>Pseudoalteromonas</taxon>
    </lineage>
</organism>
<evidence type="ECO:0000256" key="7">
    <source>
        <dbReference type="ARBA" id="ARBA00023075"/>
    </source>
</evidence>
<dbReference type="InterPro" id="IPR001041">
    <property type="entry name" value="2Fe-2S_ferredoxin-type"/>
</dbReference>
<dbReference type="InterPro" id="IPR012675">
    <property type="entry name" value="Beta-grasp_dom_sf"/>
</dbReference>
<evidence type="ECO:0000256" key="1">
    <source>
        <dbReference type="ARBA" id="ARBA00022630"/>
    </source>
</evidence>
<dbReference type="RefSeq" id="WP_104642961.1">
    <property type="nucleotide sequence ID" value="NZ_AQGW01000023.1"/>
</dbReference>
<dbReference type="CDD" id="cd00207">
    <property type="entry name" value="fer2"/>
    <property type="match status" value="1"/>
</dbReference>